<accession>A0A3L8PKY9</accession>
<evidence type="ECO:0000313" key="1">
    <source>
        <dbReference type="EMBL" id="RLV56055.1"/>
    </source>
</evidence>
<sequence>MATTLRADLWAPEVWADMAAAEFTGKAIVATSTAVLTDDTLVGQPGETINFPKWMELSEMQDVAETDVLVPEKLTQKASAATIKEAGKAVEISDKASLVGLGNPQDEAVRQFGVLAARKVDADLITAAQVTVADGVKYADGSAATASAPLTHTITNADGAITWDGIVDGLEKFGDDFEPSEFSGLYIRAEQRSQIMKDDAFIKASEVSAGGAGSMLRRGFIGEIAGLPVYVTNRLGSGKALVLKQNSLGLFYKRRPIVEQDRDILSRTTVVTTNLHYATKRVNDKGVLALTIATGARSPWAC</sequence>
<evidence type="ECO:0000313" key="2">
    <source>
        <dbReference type="Proteomes" id="UP000282515"/>
    </source>
</evidence>
<dbReference type="Pfam" id="PF25209">
    <property type="entry name" value="Phage_capsid_4"/>
    <property type="match status" value="1"/>
</dbReference>
<dbReference type="SUPFAM" id="SSF56563">
    <property type="entry name" value="Major capsid protein gp5"/>
    <property type="match status" value="1"/>
</dbReference>
<protein>
    <submittedName>
        <fullName evidence="1">N4-gp56 family major capsid protein</fullName>
    </submittedName>
</protein>
<dbReference type="EMBL" id="RDBF01000005">
    <property type="protein sequence ID" value="RLV56055.1"/>
    <property type="molecule type" value="Genomic_DNA"/>
</dbReference>
<name>A0A3L8PKY9_9ACTN</name>
<organism evidence="1 2">
    <name type="scientific">Aeromicrobium phragmitis</name>
    <dbReference type="NCBI Taxonomy" id="2478914"/>
    <lineage>
        <taxon>Bacteria</taxon>
        <taxon>Bacillati</taxon>
        <taxon>Actinomycetota</taxon>
        <taxon>Actinomycetes</taxon>
        <taxon>Propionibacteriales</taxon>
        <taxon>Nocardioidaceae</taxon>
        <taxon>Aeromicrobium</taxon>
    </lineage>
</organism>
<comment type="caution">
    <text evidence="1">The sequence shown here is derived from an EMBL/GenBank/DDBJ whole genome shotgun (WGS) entry which is preliminary data.</text>
</comment>
<dbReference type="Proteomes" id="UP000282515">
    <property type="component" value="Unassembled WGS sequence"/>
</dbReference>
<proteinExistence type="predicted"/>
<dbReference type="RefSeq" id="WP_121794251.1">
    <property type="nucleotide sequence ID" value="NZ_RDBF01000005.1"/>
</dbReference>
<gene>
    <name evidence="1" type="ORF">D9V41_09205</name>
</gene>
<dbReference type="NCBIfam" id="TIGR04387">
    <property type="entry name" value="capsid_maj_N4"/>
    <property type="match status" value="1"/>
</dbReference>
<reference evidence="1 2" key="1">
    <citation type="submission" date="2018-10" db="EMBL/GenBank/DDBJ databases">
        <title>Aeromicrobium sp. 9W16Y-2 whole genome shotgun sequence.</title>
        <authorList>
            <person name="Li F."/>
        </authorList>
    </citation>
    <scope>NUCLEOTIDE SEQUENCE [LARGE SCALE GENOMIC DNA]</scope>
    <source>
        <strain evidence="1 2">9W16Y-2</strain>
    </source>
</reference>
<keyword evidence="2" id="KW-1185">Reference proteome</keyword>
<dbReference type="OrthoDB" id="2065410at2"/>
<dbReference type="AlphaFoldDB" id="A0A3L8PKY9"/>